<dbReference type="EnsemblPlants" id="OPUNC07G00650.1">
    <property type="protein sequence ID" value="OPUNC07G00650.1"/>
    <property type="gene ID" value="OPUNC07G00650"/>
</dbReference>
<dbReference type="Gramene" id="OPUNC07G00650.1">
    <property type="protein sequence ID" value="OPUNC07G00650.1"/>
    <property type="gene ID" value="OPUNC07G00650"/>
</dbReference>
<feature type="compositionally biased region" description="Basic and acidic residues" evidence="1">
    <location>
        <begin position="106"/>
        <end position="136"/>
    </location>
</feature>
<keyword evidence="4" id="KW-1185">Reference proteome</keyword>
<sequence>MAAPMILRYGVSSRAKLTSSARHGSQMAVPDYCEWYKVMYGKTEQASAVLSYRDLVRESGESLILVRRKKIGTHNIRHLWIVAAVAMSGYIFGAGVATLFTGHNRRTPEAAGTKEDTTDEHLERQELRKKLGRLEE</sequence>
<dbReference type="Gramene" id="OPUNC07G00650.2">
    <property type="protein sequence ID" value="OPUNC07G00650.2"/>
    <property type="gene ID" value="OPUNC07G00650"/>
</dbReference>
<evidence type="ECO:0000256" key="1">
    <source>
        <dbReference type="SAM" id="MobiDB-lite"/>
    </source>
</evidence>
<keyword evidence="2" id="KW-0472">Membrane</keyword>
<feature type="transmembrane region" description="Helical" evidence="2">
    <location>
        <begin position="78"/>
        <end position="100"/>
    </location>
</feature>
<reference evidence="3" key="1">
    <citation type="submission" date="2015-04" db="UniProtKB">
        <authorList>
            <consortium name="EnsemblPlants"/>
        </authorList>
    </citation>
    <scope>IDENTIFICATION</scope>
</reference>
<feature type="region of interest" description="Disordered" evidence="1">
    <location>
        <begin position="104"/>
        <end position="136"/>
    </location>
</feature>
<evidence type="ECO:0000256" key="2">
    <source>
        <dbReference type="SAM" id="Phobius"/>
    </source>
</evidence>
<dbReference type="HOGENOM" id="CLU_2088664_0_0_1"/>
<keyword evidence="2" id="KW-0812">Transmembrane</keyword>
<reference evidence="3" key="2">
    <citation type="submission" date="2018-05" db="EMBL/GenBank/DDBJ databases">
        <title>OpunRS2 (Oryza punctata Reference Sequence Version 2).</title>
        <authorList>
            <person name="Zhang J."/>
            <person name="Kudrna D."/>
            <person name="Lee S."/>
            <person name="Talag J."/>
            <person name="Welchert J."/>
            <person name="Wing R.A."/>
        </authorList>
    </citation>
    <scope>NUCLEOTIDE SEQUENCE [LARGE SCALE GENOMIC DNA]</scope>
</reference>
<evidence type="ECO:0000313" key="3">
    <source>
        <dbReference type="EnsemblPlants" id="OPUNC07G00650.1"/>
    </source>
</evidence>
<dbReference type="EnsemblPlants" id="OPUNC07G00650.2">
    <property type="protein sequence ID" value="OPUNC07G00650.2"/>
    <property type="gene ID" value="OPUNC07G00650"/>
</dbReference>
<organism evidence="3">
    <name type="scientific">Oryza punctata</name>
    <name type="common">Red rice</name>
    <dbReference type="NCBI Taxonomy" id="4537"/>
    <lineage>
        <taxon>Eukaryota</taxon>
        <taxon>Viridiplantae</taxon>
        <taxon>Streptophyta</taxon>
        <taxon>Embryophyta</taxon>
        <taxon>Tracheophyta</taxon>
        <taxon>Spermatophyta</taxon>
        <taxon>Magnoliopsida</taxon>
        <taxon>Liliopsida</taxon>
        <taxon>Poales</taxon>
        <taxon>Poaceae</taxon>
        <taxon>BOP clade</taxon>
        <taxon>Oryzoideae</taxon>
        <taxon>Oryzeae</taxon>
        <taxon>Oryzinae</taxon>
        <taxon>Oryza</taxon>
    </lineage>
</organism>
<dbReference type="AlphaFoldDB" id="A0A0E0LG85"/>
<name>A0A0E0LG85_ORYPU</name>
<accession>A0A0E0LG85</accession>
<evidence type="ECO:0000313" key="4">
    <source>
        <dbReference type="Proteomes" id="UP000026962"/>
    </source>
</evidence>
<proteinExistence type="predicted"/>
<protein>
    <submittedName>
        <fullName evidence="3">Uncharacterized protein</fullName>
    </submittedName>
</protein>
<keyword evidence="2" id="KW-1133">Transmembrane helix</keyword>
<dbReference type="Proteomes" id="UP000026962">
    <property type="component" value="Chromosome 7"/>
</dbReference>
<dbReference type="OMA" id="APMILRY"/>